<keyword evidence="5" id="KW-0012">Acyltransferase</keyword>
<evidence type="ECO:0000256" key="2">
    <source>
        <dbReference type="ARBA" id="ARBA00022679"/>
    </source>
</evidence>
<accession>A0A1G2P092</accession>
<evidence type="ECO:0000256" key="3">
    <source>
        <dbReference type="ARBA" id="ARBA00022960"/>
    </source>
</evidence>
<dbReference type="GO" id="GO:0009252">
    <property type="term" value="P:peptidoglycan biosynthetic process"/>
    <property type="evidence" value="ECO:0007669"/>
    <property type="project" value="UniProtKB-KW"/>
</dbReference>
<sequence>MKNFEFREIGNDENYDPSNLCENVPFTQASFYGDWQKSLGRPVKRFLVYADKEVVAYFLLIKYPLLLSKSYLYIPYGPVTKDFSEDFFVNLKQELKRIAKVENSVFVRLDFTPPATSNTLSKFFTKAPFYTYHSAYFQPRVEWFLSLEKSENELLMAMHEKTRYSIRLAERKEITAEIITGDFGKYFEIFYELMAGTAKRNGFSLHQKSYYENIFQNLHKINSYLSIARYGQKILAIDLIIIFSKTANYVFGGSSDEERNRMPTYLAQWKAICYAKQLNCAYYNFGGIATENKIYKGWDGLTIFKKKFGGKEIARSDFFDVVVNPFWYHLYNFRKRIKKISL</sequence>
<evidence type="ECO:0000256" key="6">
    <source>
        <dbReference type="ARBA" id="ARBA00023316"/>
    </source>
</evidence>
<dbReference type="GO" id="GO:0071555">
    <property type="term" value="P:cell wall organization"/>
    <property type="evidence" value="ECO:0007669"/>
    <property type="project" value="UniProtKB-KW"/>
</dbReference>
<name>A0A1G2P092_9BACT</name>
<dbReference type="Pfam" id="PF02388">
    <property type="entry name" value="FemAB"/>
    <property type="match status" value="1"/>
</dbReference>
<keyword evidence="6" id="KW-0961">Cell wall biogenesis/degradation</keyword>
<evidence type="ECO:0000256" key="1">
    <source>
        <dbReference type="ARBA" id="ARBA00009943"/>
    </source>
</evidence>
<gene>
    <name evidence="7" type="ORF">A3G52_03975</name>
</gene>
<keyword evidence="4" id="KW-0573">Peptidoglycan synthesis</keyword>
<evidence type="ECO:0008006" key="9">
    <source>
        <dbReference type="Google" id="ProtNLM"/>
    </source>
</evidence>
<evidence type="ECO:0000256" key="4">
    <source>
        <dbReference type="ARBA" id="ARBA00022984"/>
    </source>
</evidence>
<dbReference type="EMBL" id="MHSK01000025">
    <property type="protein sequence ID" value="OHA41775.1"/>
    <property type="molecule type" value="Genomic_DNA"/>
</dbReference>
<protein>
    <recommendedName>
        <fullName evidence="9">BioF2-like acetyltransferase domain-containing protein</fullName>
    </recommendedName>
</protein>
<keyword evidence="2" id="KW-0808">Transferase</keyword>
<dbReference type="InterPro" id="IPR050644">
    <property type="entry name" value="PG_Glycine_Bridge_Synth"/>
</dbReference>
<dbReference type="PANTHER" id="PTHR36174">
    <property type="entry name" value="LIPID II:GLYCINE GLYCYLTRANSFERASE"/>
    <property type="match status" value="1"/>
</dbReference>
<dbReference type="Proteomes" id="UP000177269">
    <property type="component" value="Unassembled WGS sequence"/>
</dbReference>
<evidence type="ECO:0000313" key="8">
    <source>
        <dbReference type="Proteomes" id="UP000177269"/>
    </source>
</evidence>
<dbReference type="InterPro" id="IPR003447">
    <property type="entry name" value="FEMABX"/>
</dbReference>
<evidence type="ECO:0000256" key="5">
    <source>
        <dbReference type="ARBA" id="ARBA00023315"/>
    </source>
</evidence>
<comment type="caution">
    <text evidence="7">The sequence shown here is derived from an EMBL/GenBank/DDBJ whole genome shotgun (WGS) entry which is preliminary data.</text>
</comment>
<dbReference type="GO" id="GO:0016755">
    <property type="term" value="F:aminoacyltransferase activity"/>
    <property type="evidence" value="ECO:0007669"/>
    <property type="project" value="InterPro"/>
</dbReference>
<organism evidence="7 8">
    <name type="scientific">Candidatus Taylorbacteria bacterium RIFCSPLOWO2_12_FULL_43_20</name>
    <dbReference type="NCBI Taxonomy" id="1802332"/>
    <lineage>
        <taxon>Bacteria</taxon>
        <taxon>Candidatus Tayloriibacteriota</taxon>
    </lineage>
</organism>
<reference evidence="7 8" key="1">
    <citation type="journal article" date="2016" name="Nat. Commun.">
        <title>Thousands of microbial genomes shed light on interconnected biogeochemical processes in an aquifer system.</title>
        <authorList>
            <person name="Anantharaman K."/>
            <person name="Brown C.T."/>
            <person name="Hug L.A."/>
            <person name="Sharon I."/>
            <person name="Castelle C.J."/>
            <person name="Probst A.J."/>
            <person name="Thomas B.C."/>
            <person name="Singh A."/>
            <person name="Wilkins M.J."/>
            <person name="Karaoz U."/>
            <person name="Brodie E.L."/>
            <person name="Williams K.H."/>
            <person name="Hubbard S.S."/>
            <person name="Banfield J.F."/>
        </authorList>
    </citation>
    <scope>NUCLEOTIDE SEQUENCE [LARGE SCALE GENOMIC DNA]</scope>
</reference>
<keyword evidence="3" id="KW-0133">Cell shape</keyword>
<evidence type="ECO:0000313" key="7">
    <source>
        <dbReference type="EMBL" id="OHA41775.1"/>
    </source>
</evidence>
<dbReference type="GO" id="GO:0008360">
    <property type="term" value="P:regulation of cell shape"/>
    <property type="evidence" value="ECO:0007669"/>
    <property type="project" value="UniProtKB-KW"/>
</dbReference>
<dbReference type="PROSITE" id="PS51191">
    <property type="entry name" value="FEMABX"/>
    <property type="match status" value="1"/>
</dbReference>
<proteinExistence type="inferred from homology"/>
<dbReference type="SUPFAM" id="SSF55729">
    <property type="entry name" value="Acyl-CoA N-acyltransferases (Nat)"/>
    <property type="match status" value="2"/>
</dbReference>
<dbReference type="AlphaFoldDB" id="A0A1G2P092"/>
<dbReference type="Gene3D" id="3.40.630.30">
    <property type="match status" value="2"/>
</dbReference>
<dbReference type="PANTHER" id="PTHR36174:SF1">
    <property type="entry name" value="LIPID II:GLYCINE GLYCYLTRANSFERASE"/>
    <property type="match status" value="1"/>
</dbReference>
<comment type="similarity">
    <text evidence="1">Belongs to the FemABX family.</text>
</comment>
<dbReference type="InterPro" id="IPR016181">
    <property type="entry name" value="Acyl_CoA_acyltransferase"/>
</dbReference>